<evidence type="ECO:0000256" key="2">
    <source>
        <dbReference type="ARBA" id="ARBA00022771"/>
    </source>
</evidence>
<reference evidence="6 7" key="1">
    <citation type="journal article" date="2008" name="Nature">
        <title>The genome of the choanoflagellate Monosiga brevicollis and the origin of metazoans.</title>
        <authorList>
            <consortium name="JGI Sequencing"/>
            <person name="King N."/>
            <person name="Westbrook M.J."/>
            <person name="Young S.L."/>
            <person name="Kuo A."/>
            <person name="Abedin M."/>
            <person name="Chapman J."/>
            <person name="Fairclough S."/>
            <person name="Hellsten U."/>
            <person name="Isogai Y."/>
            <person name="Letunic I."/>
            <person name="Marr M."/>
            <person name="Pincus D."/>
            <person name="Putnam N."/>
            <person name="Rokas A."/>
            <person name="Wright K.J."/>
            <person name="Zuzow R."/>
            <person name="Dirks W."/>
            <person name="Good M."/>
            <person name="Goodstein D."/>
            <person name="Lemons D."/>
            <person name="Li W."/>
            <person name="Lyons J.B."/>
            <person name="Morris A."/>
            <person name="Nichols S."/>
            <person name="Richter D.J."/>
            <person name="Salamov A."/>
            <person name="Bork P."/>
            <person name="Lim W.A."/>
            <person name="Manning G."/>
            <person name="Miller W.T."/>
            <person name="McGinnis W."/>
            <person name="Shapiro H."/>
            <person name="Tjian R."/>
            <person name="Grigoriev I.V."/>
            <person name="Rokhsar D."/>
        </authorList>
    </citation>
    <scope>NUCLEOTIDE SEQUENCE [LARGE SCALE GENOMIC DNA]</scope>
    <source>
        <strain evidence="7">MX1 / ATCC 50154</strain>
    </source>
</reference>
<dbReference type="InParanoid" id="A9USY3"/>
<feature type="non-terminal residue" evidence="6">
    <location>
        <position position="58"/>
    </location>
</feature>
<feature type="non-terminal residue" evidence="6">
    <location>
        <position position="1"/>
    </location>
</feature>
<keyword evidence="3" id="KW-0862">Zinc</keyword>
<evidence type="ECO:0000256" key="4">
    <source>
        <dbReference type="PROSITE-ProRule" id="PRU00175"/>
    </source>
</evidence>
<evidence type="ECO:0000313" key="6">
    <source>
        <dbReference type="EMBL" id="EDQ91148.1"/>
    </source>
</evidence>
<dbReference type="Pfam" id="PF13639">
    <property type="entry name" value="zf-RING_2"/>
    <property type="match status" value="1"/>
</dbReference>
<proteinExistence type="predicted"/>
<dbReference type="RefSeq" id="XP_001743570.1">
    <property type="nucleotide sequence ID" value="XM_001743518.1"/>
</dbReference>
<dbReference type="Proteomes" id="UP000001357">
    <property type="component" value="Unassembled WGS sequence"/>
</dbReference>
<feature type="domain" description="RING-type" evidence="5">
    <location>
        <begin position="12"/>
        <end position="53"/>
    </location>
</feature>
<gene>
    <name evidence="6" type="ORF">MONBRDRAFT_3618</name>
</gene>
<dbReference type="PROSITE" id="PS50089">
    <property type="entry name" value="ZF_RING_2"/>
    <property type="match status" value="1"/>
</dbReference>
<dbReference type="KEGG" id="mbr:MONBRDRAFT_3618"/>
<protein>
    <recommendedName>
        <fullName evidence="5">RING-type domain-containing protein</fullName>
    </recommendedName>
</protein>
<name>A9USY3_MONBE</name>
<dbReference type="PANTHER" id="PTHR45931">
    <property type="entry name" value="SI:CH211-59O9.10"/>
    <property type="match status" value="1"/>
</dbReference>
<evidence type="ECO:0000256" key="1">
    <source>
        <dbReference type="ARBA" id="ARBA00022723"/>
    </source>
</evidence>
<dbReference type="Gene3D" id="3.30.40.10">
    <property type="entry name" value="Zinc/RING finger domain, C3HC4 (zinc finger)"/>
    <property type="match status" value="1"/>
</dbReference>
<accession>A9USY3</accession>
<evidence type="ECO:0000259" key="5">
    <source>
        <dbReference type="PROSITE" id="PS50089"/>
    </source>
</evidence>
<evidence type="ECO:0000256" key="3">
    <source>
        <dbReference type="ARBA" id="ARBA00022833"/>
    </source>
</evidence>
<organism evidence="6 7">
    <name type="scientific">Monosiga brevicollis</name>
    <name type="common">Choanoflagellate</name>
    <dbReference type="NCBI Taxonomy" id="81824"/>
    <lineage>
        <taxon>Eukaryota</taxon>
        <taxon>Choanoflagellata</taxon>
        <taxon>Craspedida</taxon>
        <taxon>Salpingoecidae</taxon>
        <taxon>Monosiga</taxon>
    </lineage>
</organism>
<keyword evidence="7" id="KW-1185">Reference proteome</keyword>
<dbReference type="SMART" id="SM00184">
    <property type="entry name" value="RING"/>
    <property type="match status" value="1"/>
</dbReference>
<keyword evidence="1" id="KW-0479">Metal-binding</keyword>
<evidence type="ECO:0000313" key="7">
    <source>
        <dbReference type="Proteomes" id="UP000001357"/>
    </source>
</evidence>
<sequence>TAAALVRQTLRCPICLDDFEAGQQIRRLPCLDVFHRHCVDRHFESSTICPLCRYDLRT</sequence>
<dbReference type="InterPro" id="IPR051834">
    <property type="entry name" value="RING_finger_E3_ligase"/>
</dbReference>
<dbReference type="InterPro" id="IPR013083">
    <property type="entry name" value="Znf_RING/FYVE/PHD"/>
</dbReference>
<dbReference type="InterPro" id="IPR001841">
    <property type="entry name" value="Znf_RING"/>
</dbReference>
<dbReference type="GO" id="GO:0008270">
    <property type="term" value="F:zinc ion binding"/>
    <property type="evidence" value="ECO:0007669"/>
    <property type="project" value="UniProtKB-KW"/>
</dbReference>
<dbReference type="GeneID" id="5888828"/>
<dbReference type="PANTHER" id="PTHR45931:SF3">
    <property type="entry name" value="RING ZINC FINGER-CONTAINING PROTEIN"/>
    <property type="match status" value="1"/>
</dbReference>
<dbReference type="AlphaFoldDB" id="A9USY3"/>
<dbReference type="EMBL" id="CH991545">
    <property type="protein sequence ID" value="EDQ91148.1"/>
    <property type="molecule type" value="Genomic_DNA"/>
</dbReference>
<dbReference type="SUPFAM" id="SSF57850">
    <property type="entry name" value="RING/U-box"/>
    <property type="match status" value="1"/>
</dbReference>
<keyword evidence="2 4" id="KW-0863">Zinc-finger</keyword>
<dbReference type="STRING" id="81824.A9USY3"/>
<dbReference type="OMA" id="IRECCIC"/>